<accession>A0ABW6IFD0</accession>
<dbReference type="InterPro" id="IPR003719">
    <property type="entry name" value="Phenazine_PhzF-like"/>
</dbReference>
<keyword evidence="2" id="KW-0413">Isomerase</keyword>
<dbReference type="PIRSF" id="PIRSF016184">
    <property type="entry name" value="PhzC_PhzF"/>
    <property type="match status" value="1"/>
</dbReference>
<reference evidence="3 4" key="1">
    <citation type="submission" date="2024-10" db="EMBL/GenBank/DDBJ databases">
        <authorList>
            <person name="Ratan Roy A."/>
            <person name="Morales Sandoval P.H."/>
            <person name="De Los Santos Villalobos S."/>
            <person name="Chakraborty S."/>
            <person name="Mukherjee J."/>
        </authorList>
    </citation>
    <scope>NUCLEOTIDE SEQUENCE [LARGE SCALE GENOMIC DNA]</scope>
    <source>
        <strain evidence="3 4">S1</strain>
    </source>
</reference>
<comment type="similarity">
    <text evidence="1">Belongs to the PhzF family.</text>
</comment>
<dbReference type="Proteomes" id="UP001600165">
    <property type="component" value="Unassembled WGS sequence"/>
</dbReference>
<evidence type="ECO:0000313" key="3">
    <source>
        <dbReference type="EMBL" id="MFE4106895.1"/>
    </source>
</evidence>
<evidence type="ECO:0000313" key="4">
    <source>
        <dbReference type="Proteomes" id="UP001600165"/>
    </source>
</evidence>
<dbReference type="RefSeq" id="WP_377965093.1">
    <property type="nucleotide sequence ID" value="NZ_JBHZOL010000075.1"/>
</dbReference>
<dbReference type="Gene3D" id="3.10.310.10">
    <property type="entry name" value="Diaminopimelate Epimerase, Chain A, domain 1"/>
    <property type="match status" value="2"/>
</dbReference>
<evidence type="ECO:0000256" key="2">
    <source>
        <dbReference type="ARBA" id="ARBA00023235"/>
    </source>
</evidence>
<dbReference type="NCBIfam" id="TIGR00654">
    <property type="entry name" value="PhzF_family"/>
    <property type="match status" value="1"/>
</dbReference>
<evidence type="ECO:0000256" key="1">
    <source>
        <dbReference type="ARBA" id="ARBA00008270"/>
    </source>
</evidence>
<dbReference type="SUPFAM" id="SSF54506">
    <property type="entry name" value="Diaminopimelate epimerase-like"/>
    <property type="match status" value="1"/>
</dbReference>
<protein>
    <submittedName>
        <fullName evidence="3">PhzF family phenazine biosynthesis protein</fullName>
    </submittedName>
</protein>
<dbReference type="EMBL" id="JBHZOL010000075">
    <property type="protein sequence ID" value="MFE4106895.1"/>
    <property type="molecule type" value="Genomic_DNA"/>
</dbReference>
<gene>
    <name evidence="3" type="ORF">ACFVKH_11440</name>
</gene>
<dbReference type="PANTHER" id="PTHR13774">
    <property type="entry name" value="PHENAZINE BIOSYNTHESIS PROTEIN"/>
    <property type="match status" value="1"/>
</dbReference>
<sequence length="284" mass="30726">MPQTPLTVSQVDAFTAQPFAGNPAAVCVLAEAASDRWMQAIAAEMNLSETAFLVPQADGYDLRWFTPAVEVDLCGHATLASAHVLWDEGHLAPDQTARFHTRSGLLTATYENGWITLNFPTQPVEAIASDPDLLKALRGADLKFIGKSSTNYLVELASEQHVRLLQPDFALMQLLPRQGVIVTSQGEAATVDFVSRYFAPAAGINEDPVTGSAHCSLAPYWQQILGKDEFLAHQVSKRGGVLQVKSRGDRVEISGQAVTVMRGELLATQLYDSSVSGNNTEPFL</sequence>
<keyword evidence="4" id="KW-1185">Reference proteome</keyword>
<dbReference type="Pfam" id="PF02567">
    <property type="entry name" value="PhzC-PhzF"/>
    <property type="match status" value="1"/>
</dbReference>
<organism evidence="3 4">
    <name type="scientific">Almyronema epifaneia S1</name>
    <dbReference type="NCBI Taxonomy" id="2991925"/>
    <lineage>
        <taxon>Bacteria</taxon>
        <taxon>Bacillati</taxon>
        <taxon>Cyanobacteriota</taxon>
        <taxon>Cyanophyceae</taxon>
        <taxon>Nodosilineales</taxon>
        <taxon>Nodosilineaceae</taxon>
        <taxon>Almyronema</taxon>
        <taxon>Almyronema epifaneia</taxon>
    </lineage>
</organism>
<comment type="caution">
    <text evidence="3">The sequence shown here is derived from an EMBL/GenBank/DDBJ whole genome shotgun (WGS) entry which is preliminary data.</text>
</comment>
<name>A0ABW6IFD0_9CYAN</name>
<dbReference type="PANTHER" id="PTHR13774:SF17">
    <property type="entry name" value="PHENAZINE BIOSYNTHESIS-LIKE DOMAIN-CONTAINING PROTEIN"/>
    <property type="match status" value="1"/>
</dbReference>
<proteinExistence type="inferred from homology"/>